<dbReference type="HOGENOM" id="CLU_3007977_0_0_9"/>
<protein>
    <submittedName>
        <fullName evidence="2">Uncharacterized protein</fullName>
    </submittedName>
</protein>
<name>I0JMN9_HALH3</name>
<keyword evidence="1" id="KW-0175">Coiled coil</keyword>
<sequence>METEEDIEDFTDQLKRLECKIRDVKDAKGQAEGKLFDNVQPGLGQYESRVKVSTTR</sequence>
<gene>
    <name evidence="2" type="ordered locus">HBHAL_3062</name>
</gene>
<dbReference type="EMBL" id="HE717023">
    <property type="protein sequence ID" value="CCG45409.1"/>
    <property type="molecule type" value="Genomic_DNA"/>
</dbReference>
<accession>I0JMN9</accession>
<evidence type="ECO:0000256" key="1">
    <source>
        <dbReference type="SAM" id="Coils"/>
    </source>
</evidence>
<feature type="coiled-coil region" evidence="1">
    <location>
        <begin position="7"/>
        <end position="34"/>
    </location>
</feature>
<dbReference type="Proteomes" id="UP000007397">
    <property type="component" value="Chromosome"/>
</dbReference>
<organism evidence="2 3">
    <name type="scientific">Halobacillus halophilus (strain ATCC 35676 / DSM 2266 / JCM 20832 / KCTC 3685 / LMG 17431 / NBRC 102448 / NCIMB 2269)</name>
    <name type="common">Sporosarcina halophila</name>
    <dbReference type="NCBI Taxonomy" id="866895"/>
    <lineage>
        <taxon>Bacteria</taxon>
        <taxon>Bacillati</taxon>
        <taxon>Bacillota</taxon>
        <taxon>Bacilli</taxon>
        <taxon>Bacillales</taxon>
        <taxon>Bacillaceae</taxon>
        <taxon>Halobacillus</taxon>
    </lineage>
</organism>
<proteinExistence type="predicted"/>
<dbReference type="KEGG" id="hhd:HBHAL_3062"/>
<dbReference type="STRING" id="866895.HBHAL_3062"/>
<keyword evidence="3" id="KW-1185">Reference proteome</keyword>
<evidence type="ECO:0000313" key="2">
    <source>
        <dbReference type="EMBL" id="CCG45409.1"/>
    </source>
</evidence>
<evidence type="ECO:0000313" key="3">
    <source>
        <dbReference type="Proteomes" id="UP000007397"/>
    </source>
</evidence>
<reference evidence="2 3" key="1">
    <citation type="journal article" date="2013" name="Environ. Microbiol.">
        <title>Chloride and organic osmolytes: a hybrid strategy to cope with elevated salinities by the moderately halophilic, chloride-dependent bacterium Halobacillus halophilus.</title>
        <authorList>
            <person name="Saum S.H."/>
            <person name="Pfeiffer F."/>
            <person name="Palm P."/>
            <person name="Rampp M."/>
            <person name="Schuster S.C."/>
            <person name="Muller V."/>
            <person name="Oesterhelt D."/>
        </authorList>
    </citation>
    <scope>NUCLEOTIDE SEQUENCE [LARGE SCALE GENOMIC DNA]</scope>
    <source>
        <strain evidence="3">ATCC 35676 / DSM 2266 / JCM 20832 / KCTC 3685 / LMG 17431 / NBRC 102448 / NCIMB 2269</strain>
    </source>
</reference>
<dbReference type="AlphaFoldDB" id="I0JMN9"/>
<dbReference type="PATRIC" id="fig|866895.3.peg.2081"/>
<dbReference type="RefSeq" id="WP_014643301.1">
    <property type="nucleotide sequence ID" value="NC_017668.1"/>
</dbReference>